<keyword evidence="4" id="KW-0804">Transcription</keyword>
<dbReference type="SUPFAM" id="SSF57959">
    <property type="entry name" value="Leucine zipper domain"/>
    <property type="match status" value="1"/>
</dbReference>
<dbReference type="OrthoDB" id="551672at2759"/>
<reference evidence="9" key="1">
    <citation type="submission" date="2019-06" db="EMBL/GenBank/DDBJ databases">
        <authorList>
            <person name="Zheng W."/>
        </authorList>
    </citation>
    <scope>NUCLEOTIDE SEQUENCE</scope>
    <source>
        <strain evidence="9">QDHG01</strain>
    </source>
</reference>
<evidence type="ECO:0000313" key="9">
    <source>
        <dbReference type="EMBL" id="TNV80708.1"/>
    </source>
</evidence>
<dbReference type="GO" id="GO:0001228">
    <property type="term" value="F:DNA-binding transcription activator activity, RNA polymerase II-specific"/>
    <property type="evidence" value="ECO:0007669"/>
    <property type="project" value="TreeGrafter"/>
</dbReference>
<dbReference type="EMBL" id="RRYP01007145">
    <property type="protein sequence ID" value="TNV80708.1"/>
    <property type="molecule type" value="Genomic_DNA"/>
</dbReference>
<feature type="coiled-coil region" evidence="6">
    <location>
        <begin position="65"/>
        <end position="92"/>
    </location>
</feature>
<feature type="region of interest" description="Disordered" evidence="7">
    <location>
        <begin position="1"/>
        <end position="44"/>
    </location>
</feature>
<keyword evidence="3" id="KW-0238">DNA-binding</keyword>
<keyword evidence="10" id="KW-1185">Reference proteome</keyword>
<dbReference type="Pfam" id="PF00170">
    <property type="entry name" value="bZIP_1"/>
    <property type="match status" value="1"/>
</dbReference>
<evidence type="ECO:0000259" key="8">
    <source>
        <dbReference type="PROSITE" id="PS50217"/>
    </source>
</evidence>
<feature type="compositionally biased region" description="Polar residues" evidence="7">
    <location>
        <begin position="1"/>
        <end position="14"/>
    </location>
</feature>
<keyword evidence="5" id="KW-0539">Nucleus</keyword>
<evidence type="ECO:0000256" key="2">
    <source>
        <dbReference type="ARBA" id="ARBA00023015"/>
    </source>
</evidence>
<name>A0A8J8NSH3_HALGN</name>
<dbReference type="PROSITE" id="PS50217">
    <property type="entry name" value="BZIP"/>
    <property type="match status" value="1"/>
</dbReference>
<comment type="caution">
    <text evidence="9">The sequence shown here is derived from an EMBL/GenBank/DDBJ whole genome shotgun (WGS) entry which is preliminary data.</text>
</comment>
<proteinExistence type="predicted"/>
<dbReference type="Proteomes" id="UP000785679">
    <property type="component" value="Unassembled WGS sequence"/>
</dbReference>
<comment type="subcellular location">
    <subcellularLocation>
        <location evidence="1">Nucleus</location>
    </subcellularLocation>
</comment>
<gene>
    <name evidence="9" type="ORF">FGO68_gene13627</name>
</gene>
<protein>
    <recommendedName>
        <fullName evidence="8">BZIP domain-containing protein</fullName>
    </recommendedName>
</protein>
<accession>A0A8J8NSH3</accession>
<dbReference type="CDD" id="cd14686">
    <property type="entry name" value="bZIP"/>
    <property type="match status" value="1"/>
</dbReference>
<evidence type="ECO:0000256" key="6">
    <source>
        <dbReference type="SAM" id="Coils"/>
    </source>
</evidence>
<dbReference type="Gene3D" id="1.20.5.170">
    <property type="match status" value="1"/>
</dbReference>
<organism evidence="9 10">
    <name type="scientific">Halteria grandinella</name>
    <dbReference type="NCBI Taxonomy" id="5974"/>
    <lineage>
        <taxon>Eukaryota</taxon>
        <taxon>Sar</taxon>
        <taxon>Alveolata</taxon>
        <taxon>Ciliophora</taxon>
        <taxon>Intramacronucleata</taxon>
        <taxon>Spirotrichea</taxon>
        <taxon>Stichotrichia</taxon>
        <taxon>Sporadotrichida</taxon>
        <taxon>Halteriidae</taxon>
        <taxon>Halteria</taxon>
    </lineage>
</organism>
<sequence length="313" mass="34753">MKDFPCTNSTQECSHASPADLIEAPAKSKRGRKKSTAPKSLKKEKRLIQNRESAFRFRIKRKTEFETLRQQVDELIEENEGLKQQVAQLKQIIASGQFDKSASPVVKSEVKPISAPVQQVGVEAQNLMAQLSKIQGEINQIQQVSGVLQSQKQQLLIGQPVHVNQTNHHSHATSTVASSHSASPILKTQDSVQTPPHNMFANLPSTAAQQLAGVLHAPTPRVINPVYMKQMIQNQPQLIAHNSFSSATNAQQQYWTNNAPQMHSQITQQQHMLSSMHHGQAVQGGLFKLPMGAPFFPPHHQAHPSMLQQRLVQ</sequence>
<evidence type="ECO:0000313" key="10">
    <source>
        <dbReference type="Proteomes" id="UP000785679"/>
    </source>
</evidence>
<dbReference type="GO" id="GO:0005634">
    <property type="term" value="C:nucleus"/>
    <property type="evidence" value="ECO:0007669"/>
    <property type="project" value="UniProtKB-SubCell"/>
</dbReference>
<feature type="compositionally biased region" description="Basic residues" evidence="7">
    <location>
        <begin position="27"/>
        <end position="44"/>
    </location>
</feature>
<dbReference type="InterPro" id="IPR046347">
    <property type="entry name" value="bZIP_sf"/>
</dbReference>
<evidence type="ECO:0000256" key="3">
    <source>
        <dbReference type="ARBA" id="ARBA00023125"/>
    </source>
</evidence>
<dbReference type="GO" id="GO:0000977">
    <property type="term" value="F:RNA polymerase II transcription regulatory region sequence-specific DNA binding"/>
    <property type="evidence" value="ECO:0007669"/>
    <property type="project" value="TreeGrafter"/>
</dbReference>
<evidence type="ECO:0000256" key="1">
    <source>
        <dbReference type="ARBA" id="ARBA00004123"/>
    </source>
</evidence>
<keyword evidence="2" id="KW-0805">Transcription regulation</keyword>
<dbReference type="InterPro" id="IPR004827">
    <property type="entry name" value="bZIP"/>
</dbReference>
<keyword evidence="6" id="KW-0175">Coiled coil</keyword>
<dbReference type="SMART" id="SM00338">
    <property type="entry name" value="BRLZ"/>
    <property type="match status" value="1"/>
</dbReference>
<dbReference type="PANTHER" id="PTHR13044">
    <property type="entry name" value="ACTIVATING TRANSCRIPTION FACTOR ATF 4/5"/>
    <property type="match status" value="1"/>
</dbReference>
<dbReference type="PANTHER" id="PTHR13044:SF14">
    <property type="entry name" value="CRYPTOCEPHAL, ISOFORM A"/>
    <property type="match status" value="1"/>
</dbReference>
<evidence type="ECO:0000256" key="5">
    <source>
        <dbReference type="ARBA" id="ARBA00023242"/>
    </source>
</evidence>
<feature type="domain" description="BZIP" evidence="8">
    <location>
        <begin position="40"/>
        <end position="91"/>
    </location>
</feature>
<evidence type="ECO:0000256" key="7">
    <source>
        <dbReference type="SAM" id="MobiDB-lite"/>
    </source>
</evidence>
<dbReference type="AlphaFoldDB" id="A0A8J8NSH3"/>
<evidence type="ECO:0000256" key="4">
    <source>
        <dbReference type="ARBA" id="ARBA00023163"/>
    </source>
</evidence>
<dbReference type="PROSITE" id="PS00036">
    <property type="entry name" value="BZIP_BASIC"/>
    <property type="match status" value="1"/>
</dbReference>